<dbReference type="NCBIfam" id="TIGR01494">
    <property type="entry name" value="ATPase_P-type"/>
    <property type="match status" value="2"/>
</dbReference>
<dbReference type="InterPro" id="IPR044492">
    <property type="entry name" value="P_typ_ATPase_HD_dom"/>
</dbReference>
<dbReference type="GO" id="GO:0060003">
    <property type="term" value="P:copper ion export"/>
    <property type="evidence" value="ECO:0007669"/>
    <property type="project" value="TreeGrafter"/>
</dbReference>
<dbReference type="InterPro" id="IPR036412">
    <property type="entry name" value="HAD-like_sf"/>
</dbReference>
<feature type="domain" description="HMA" evidence="18">
    <location>
        <begin position="132"/>
        <end position="198"/>
    </location>
</feature>
<feature type="transmembrane region" description="Helical" evidence="16">
    <location>
        <begin position="500"/>
        <end position="525"/>
    </location>
</feature>
<evidence type="ECO:0000313" key="19">
    <source>
        <dbReference type="EMBL" id="KAK2183914.1"/>
    </source>
</evidence>
<dbReference type="AlphaFoldDB" id="A0AAD9NWS2"/>
<evidence type="ECO:0000256" key="7">
    <source>
        <dbReference type="ARBA" id="ARBA00022737"/>
    </source>
</evidence>
<dbReference type="GO" id="GO:0016887">
    <property type="term" value="F:ATP hydrolysis activity"/>
    <property type="evidence" value="ECO:0007669"/>
    <property type="project" value="InterPro"/>
</dbReference>
<dbReference type="SUPFAM" id="SSF81653">
    <property type="entry name" value="Calcium ATPase, transduction domain A"/>
    <property type="match status" value="1"/>
</dbReference>
<dbReference type="InterPro" id="IPR036163">
    <property type="entry name" value="HMA_dom_sf"/>
</dbReference>
<dbReference type="GO" id="GO:0140581">
    <property type="term" value="F:P-type monovalent copper transporter activity"/>
    <property type="evidence" value="ECO:0007669"/>
    <property type="project" value="UniProtKB-EC"/>
</dbReference>
<dbReference type="SFLD" id="SFLDS00003">
    <property type="entry name" value="Haloacid_Dehalogenase"/>
    <property type="match status" value="1"/>
</dbReference>
<dbReference type="GO" id="GO:0006878">
    <property type="term" value="P:intracellular copper ion homeostasis"/>
    <property type="evidence" value="ECO:0007669"/>
    <property type="project" value="TreeGrafter"/>
</dbReference>
<evidence type="ECO:0000256" key="11">
    <source>
        <dbReference type="ARBA" id="ARBA00022967"/>
    </source>
</evidence>
<dbReference type="EMBL" id="JAODUO010000291">
    <property type="protein sequence ID" value="KAK2183914.1"/>
    <property type="molecule type" value="Genomic_DNA"/>
</dbReference>
<dbReference type="PROSITE" id="PS50846">
    <property type="entry name" value="HMA_2"/>
    <property type="match status" value="2"/>
</dbReference>
<dbReference type="Gene3D" id="2.70.150.10">
    <property type="entry name" value="Calcium-transporting ATPase, cytoplasmic transduction domain A"/>
    <property type="match status" value="1"/>
</dbReference>
<dbReference type="Pfam" id="PF00403">
    <property type="entry name" value="HMA"/>
    <property type="match status" value="2"/>
</dbReference>
<dbReference type="GO" id="GO:0005802">
    <property type="term" value="C:trans-Golgi network"/>
    <property type="evidence" value="ECO:0007669"/>
    <property type="project" value="TreeGrafter"/>
</dbReference>
<accession>A0AAD9NWS2</accession>
<dbReference type="Proteomes" id="UP001209878">
    <property type="component" value="Unassembled WGS sequence"/>
</dbReference>
<dbReference type="SFLD" id="SFLDG00002">
    <property type="entry name" value="C1.7:_P-type_atpase_like"/>
    <property type="match status" value="1"/>
</dbReference>
<name>A0AAD9NWS2_RIDPI</name>
<sequence length="1041" mass="112102">MTGASCARTIEDTLLGVDGIGDVSVSLAYNRATVRFDQHKMTSASVIDAIEDMGLRASLSKDDRGQAADDTRREDSGVKTSTTKQPESTVVTSATPSTLTATEGPTSQLDTPESSTTTLGQFNTKNPGERPSVVELTVLGMVCASCIHLIESSLKKIHGVKDVCAVLATCRVRVTYDARDASPLDFIEHITSLGFETSMAGSSCPDTDVLRQKSEINKWRHSFLFSLVFGVPVFAIRMYFMFAAMTYSHKDSNHGNRTDVSIAATTMLFPGMSLENLLLFLFCTPCQCLGGRYFYVQASKAVRHGATNMEVLITLATSVAYVYSVLVLVVAVAARSVDSPVSFFDTPPMLLVFVSLGRWLEHLAKAKTCDALTKLMKLQPTNATLVRMDREGNVVKEEIVDVTMVTRGDILRVLPGSRIPVDGRVLEGRTTCDESLITGESMPVSKRPGSDVIGGAINQNGTLLVRATHVGSESALAQIVKLVQDAQTSKAPIQQLADTIAGYFVPGVVVLSLVTLLTWVIIGYVDVTYIQKDFYAAGGRDRLEVILAHAFKLAITVLCIACPCALGLATPTAVMVGTGVGASNGLLIKGGQPLETCHKITSVVFDKTGTLTNGVARLARIAMFVNQRVCSLRMLLALVGTAEVNSEHSIAHVIVRFASKALRTERVGRVSDFVSVPGCGIQCRVSSLESMLNTPVTEEDIIERYGGVVSYAESCKTETIADQNDTVIASGTHYVVVGNREWMQRHDFPIPNDVDLSLQQHEMKGQLTALCAVDGQIVAMLAVADTVKSDAHLAVYSLRKMGVEVMLVTGDNRNTARAIAKQVGIRTVFAEVLPSQKVAKVRQLQRQGRCVAMVGDGINDSPALAQADIGIAIGTGTDVAVEAADIVLIRNDLLDVVAAILLSKKTVRRIRLNFVAAAFYNMLGLPIAAGVLWPVGIELAPWMACAAMAMSSVSVVALSLLLRLWRKPRRVDLATQQYLADCEAEQAGDTEDVDVYSGLCPCTYNCPQLHGSTPPHICSNGSVKHDHKVDMDDMKISYIKQ</sequence>
<keyword evidence="13" id="KW-0186">Copper</keyword>
<reference evidence="19" key="1">
    <citation type="journal article" date="2023" name="Mol. Biol. Evol.">
        <title>Third-Generation Sequencing Reveals the Adaptive Role of the Epigenome in Three Deep-Sea Polychaetes.</title>
        <authorList>
            <person name="Perez M."/>
            <person name="Aroh O."/>
            <person name="Sun Y."/>
            <person name="Lan Y."/>
            <person name="Juniper S.K."/>
            <person name="Young C.R."/>
            <person name="Angers B."/>
            <person name="Qian P.Y."/>
        </authorList>
    </citation>
    <scope>NUCLEOTIDE SEQUENCE</scope>
    <source>
        <strain evidence="19">R07B-5</strain>
    </source>
</reference>
<feature type="region of interest" description="Disordered" evidence="17">
    <location>
        <begin position="58"/>
        <end position="127"/>
    </location>
</feature>
<dbReference type="PROSITE" id="PS00154">
    <property type="entry name" value="ATPASE_E1_E2"/>
    <property type="match status" value="1"/>
</dbReference>
<dbReference type="GO" id="GO:0015677">
    <property type="term" value="P:copper ion import"/>
    <property type="evidence" value="ECO:0007669"/>
    <property type="project" value="TreeGrafter"/>
</dbReference>
<dbReference type="GO" id="GO:0005507">
    <property type="term" value="F:copper ion binding"/>
    <property type="evidence" value="ECO:0007669"/>
    <property type="project" value="TreeGrafter"/>
</dbReference>
<keyword evidence="15 16" id="KW-0472">Membrane</keyword>
<feature type="transmembrane region" description="Helical" evidence="16">
    <location>
        <begin position="223"/>
        <end position="247"/>
    </location>
</feature>
<dbReference type="InterPro" id="IPR017969">
    <property type="entry name" value="Heavy-metal-associated_CS"/>
</dbReference>
<keyword evidence="6 16" id="KW-0479">Metal-binding</keyword>
<evidence type="ECO:0000256" key="13">
    <source>
        <dbReference type="ARBA" id="ARBA00023008"/>
    </source>
</evidence>
<feature type="transmembrane region" description="Helical" evidence="16">
    <location>
        <begin position="939"/>
        <end position="962"/>
    </location>
</feature>
<keyword evidence="12 16" id="KW-1133">Transmembrane helix</keyword>
<comment type="subcellular location">
    <subcellularLocation>
        <location evidence="1">Golgi apparatus</location>
        <location evidence="1">trans-Golgi network membrane</location>
        <topology evidence="1">Multi-pass membrane protein</topology>
    </subcellularLocation>
    <subcellularLocation>
        <location evidence="16">Membrane</location>
    </subcellularLocation>
</comment>
<evidence type="ECO:0000256" key="17">
    <source>
        <dbReference type="SAM" id="MobiDB-lite"/>
    </source>
</evidence>
<keyword evidence="10 16" id="KW-0067">ATP-binding</keyword>
<dbReference type="InterPro" id="IPR059000">
    <property type="entry name" value="ATPase_P-type_domA"/>
</dbReference>
<dbReference type="SUPFAM" id="SSF81665">
    <property type="entry name" value="Calcium ATPase, transmembrane domain M"/>
    <property type="match status" value="1"/>
</dbReference>
<comment type="caution">
    <text evidence="19">The sequence shown here is derived from an EMBL/GenBank/DDBJ whole genome shotgun (WGS) entry which is preliminary data.</text>
</comment>
<feature type="transmembrane region" description="Helical" evidence="16">
    <location>
        <begin position="545"/>
        <end position="569"/>
    </location>
</feature>
<dbReference type="PRINTS" id="PR00119">
    <property type="entry name" value="CATATPASE"/>
</dbReference>
<feature type="transmembrane region" description="Helical" evidence="16">
    <location>
        <begin position="340"/>
        <end position="360"/>
    </location>
</feature>
<keyword evidence="14" id="KW-0406">Ion transport</keyword>
<keyword evidence="7" id="KW-0677">Repeat</keyword>
<proteinExistence type="inferred from homology"/>
<dbReference type="Gene3D" id="3.40.50.1000">
    <property type="entry name" value="HAD superfamily/HAD-like"/>
    <property type="match status" value="1"/>
</dbReference>
<dbReference type="GO" id="GO:0005886">
    <property type="term" value="C:plasma membrane"/>
    <property type="evidence" value="ECO:0007669"/>
    <property type="project" value="TreeGrafter"/>
</dbReference>
<dbReference type="InterPro" id="IPR001757">
    <property type="entry name" value="P_typ_ATPase"/>
</dbReference>
<evidence type="ECO:0000256" key="4">
    <source>
        <dbReference type="ARBA" id="ARBA00022448"/>
    </source>
</evidence>
<evidence type="ECO:0000256" key="10">
    <source>
        <dbReference type="ARBA" id="ARBA00022840"/>
    </source>
</evidence>
<organism evidence="19 20">
    <name type="scientific">Ridgeia piscesae</name>
    <name type="common">Tubeworm</name>
    <dbReference type="NCBI Taxonomy" id="27915"/>
    <lineage>
        <taxon>Eukaryota</taxon>
        <taxon>Metazoa</taxon>
        <taxon>Spiralia</taxon>
        <taxon>Lophotrochozoa</taxon>
        <taxon>Annelida</taxon>
        <taxon>Polychaeta</taxon>
        <taxon>Sedentaria</taxon>
        <taxon>Canalipalpata</taxon>
        <taxon>Sabellida</taxon>
        <taxon>Siboglinidae</taxon>
        <taxon>Ridgeia</taxon>
    </lineage>
</organism>
<dbReference type="GO" id="GO:0005524">
    <property type="term" value="F:ATP binding"/>
    <property type="evidence" value="ECO:0007669"/>
    <property type="project" value="UniProtKB-UniRule"/>
</dbReference>
<dbReference type="FunFam" id="2.70.150.10:FF:000002">
    <property type="entry name" value="Copper-transporting ATPase 1, putative"/>
    <property type="match status" value="1"/>
</dbReference>
<evidence type="ECO:0000259" key="18">
    <source>
        <dbReference type="PROSITE" id="PS50846"/>
    </source>
</evidence>
<evidence type="ECO:0000256" key="16">
    <source>
        <dbReference type="RuleBase" id="RU362081"/>
    </source>
</evidence>
<feature type="transmembrane region" description="Helical" evidence="16">
    <location>
        <begin position="267"/>
        <end position="290"/>
    </location>
</feature>
<dbReference type="InterPro" id="IPR023299">
    <property type="entry name" value="ATPase_P-typ_cyto_dom_N"/>
</dbReference>
<dbReference type="FunFam" id="3.40.50.1000:FF:000031">
    <property type="entry name" value="Probable copper-transporting ATPase HMA5"/>
    <property type="match status" value="1"/>
</dbReference>
<evidence type="ECO:0000256" key="2">
    <source>
        <dbReference type="ARBA" id="ARBA00006024"/>
    </source>
</evidence>
<feature type="transmembrane region" description="Helical" evidence="16">
    <location>
        <begin position="311"/>
        <end position="334"/>
    </location>
</feature>
<evidence type="ECO:0000256" key="1">
    <source>
        <dbReference type="ARBA" id="ARBA00004166"/>
    </source>
</evidence>
<dbReference type="InterPro" id="IPR023214">
    <property type="entry name" value="HAD_sf"/>
</dbReference>
<evidence type="ECO:0000256" key="12">
    <source>
        <dbReference type="ARBA" id="ARBA00022989"/>
    </source>
</evidence>
<dbReference type="Gene3D" id="3.40.1110.10">
    <property type="entry name" value="Calcium-transporting ATPase, cytoplasmic domain N"/>
    <property type="match status" value="1"/>
</dbReference>
<dbReference type="EC" id="7.2.2.8" evidence="3"/>
<dbReference type="InterPro" id="IPR008250">
    <property type="entry name" value="ATPase_P-typ_transduc_dom_A_sf"/>
</dbReference>
<evidence type="ECO:0000313" key="20">
    <source>
        <dbReference type="Proteomes" id="UP001209878"/>
    </source>
</evidence>
<feature type="compositionally biased region" description="Basic and acidic residues" evidence="17">
    <location>
        <begin position="59"/>
        <end position="77"/>
    </location>
</feature>
<keyword evidence="20" id="KW-1185">Reference proteome</keyword>
<dbReference type="PROSITE" id="PS01047">
    <property type="entry name" value="HMA_1"/>
    <property type="match status" value="1"/>
</dbReference>
<evidence type="ECO:0000256" key="9">
    <source>
        <dbReference type="ARBA" id="ARBA00022796"/>
    </source>
</evidence>
<evidence type="ECO:0000256" key="8">
    <source>
        <dbReference type="ARBA" id="ARBA00022741"/>
    </source>
</evidence>
<feature type="compositionally biased region" description="Polar residues" evidence="17">
    <location>
        <begin position="78"/>
        <end position="126"/>
    </location>
</feature>
<dbReference type="SUPFAM" id="SSF55008">
    <property type="entry name" value="HMA, heavy metal-associated domain"/>
    <property type="match status" value="2"/>
</dbReference>
<dbReference type="GO" id="GO:0043682">
    <property type="term" value="F:P-type divalent copper transporter activity"/>
    <property type="evidence" value="ECO:0007669"/>
    <property type="project" value="TreeGrafter"/>
</dbReference>
<protein>
    <recommendedName>
        <fullName evidence="3">P-type Cu(+) transporter</fullName>
        <ecNumber evidence="3">7.2.2.8</ecNumber>
    </recommendedName>
</protein>
<dbReference type="PRINTS" id="PR00943">
    <property type="entry name" value="CUATPASE"/>
</dbReference>
<dbReference type="CDD" id="cd02094">
    <property type="entry name" value="P-type_ATPase_Cu-like"/>
    <property type="match status" value="1"/>
</dbReference>
<evidence type="ECO:0000256" key="5">
    <source>
        <dbReference type="ARBA" id="ARBA00022692"/>
    </source>
</evidence>
<dbReference type="InterPro" id="IPR023298">
    <property type="entry name" value="ATPase_P-typ_TM_dom_sf"/>
</dbReference>
<evidence type="ECO:0000256" key="15">
    <source>
        <dbReference type="ARBA" id="ARBA00023136"/>
    </source>
</evidence>
<dbReference type="InterPro" id="IPR006121">
    <property type="entry name" value="HMA_dom"/>
</dbReference>
<keyword evidence="11" id="KW-1278">Translocase</keyword>
<keyword evidence="9" id="KW-0187">Copper transport</keyword>
<dbReference type="SUPFAM" id="SSF56784">
    <property type="entry name" value="HAD-like"/>
    <property type="match status" value="1"/>
</dbReference>
<keyword evidence="5 16" id="KW-0812">Transmembrane</keyword>
<dbReference type="Pfam" id="PF00122">
    <property type="entry name" value="E1-E2_ATPase"/>
    <property type="match status" value="1"/>
</dbReference>
<feature type="domain" description="HMA" evidence="18">
    <location>
        <begin position="1"/>
        <end position="58"/>
    </location>
</feature>
<dbReference type="PANTHER" id="PTHR43520:SF8">
    <property type="entry name" value="P-TYPE CU(+) TRANSPORTER"/>
    <property type="match status" value="1"/>
</dbReference>
<keyword evidence="4" id="KW-0813">Transport</keyword>
<dbReference type="FunFam" id="3.30.70.100:FF:000001">
    <property type="entry name" value="ATPase copper transporting beta"/>
    <property type="match status" value="2"/>
</dbReference>
<dbReference type="Gene3D" id="3.30.70.100">
    <property type="match status" value="2"/>
</dbReference>
<dbReference type="InterPro" id="IPR027256">
    <property type="entry name" value="P-typ_ATPase_IB"/>
</dbReference>
<dbReference type="PANTHER" id="PTHR43520">
    <property type="entry name" value="ATP7, ISOFORM B"/>
    <property type="match status" value="1"/>
</dbReference>
<feature type="transmembrane region" description="Helical" evidence="16">
    <location>
        <begin position="912"/>
        <end position="933"/>
    </location>
</feature>
<dbReference type="Pfam" id="PF00702">
    <property type="entry name" value="Hydrolase"/>
    <property type="match status" value="1"/>
</dbReference>
<evidence type="ECO:0000256" key="3">
    <source>
        <dbReference type="ARBA" id="ARBA00012517"/>
    </source>
</evidence>
<evidence type="ECO:0000256" key="14">
    <source>
        <dbReference type="ARBA" id="ARBA00023065"/>
    </source>
</evidence>
<dbReference type="InterPro" id="IPR018303">
    <property type="entry name" value="ATPase_P-typ_P_site"/>
</dbReference>
<dbReference type="SFLD" id="SFLDF00027">
    <property type="entry name" value="p-type_atpase"/>
    <property type="match status" value="1"/>
</dbReference>
<comment type="similarity">
    <text evidence="2 16">Belongs to the cation transport ATPase (P-type) (TC 3.A.3) family. Type IB subfamily.</text>
</comment>
<keyword evidence="8 16" id="KW-0547">Nucleotide-binding</keyword>
<dbReference type="CDD" id="cd00371">
    <property type="entry name" value="HMA"/>
    <property type="match status" value="2"/>
</dbReference>
<dbReference type="NCBIfam" id="TIGR01525">
    <property type="entry name" value="ATPase-IB_hvy"/>
    <property type="match status" value="1"/>
</dbReference>
<gene>
    <name evidence="19" type="ORF">NP493_292g02005</name>
</gene>
<evidence type="ECO:0000256" key="6">
    <source>
        <dbReference type="ARBA" id="ARBA00022723"/>
    </source>
</evidence>